<dbReference type="SUPFAM" id="SSF103473">
    <property type="entry name" value="MFS general substrate transporter"/>
    <property type="match status" value="1"/>
</dbReference>
<dbReference type="CDD" id="cd17387">
    <property type="entry name" value="MFS_MFSD14"/>
    <property type="match status" value="1"/>
</dbReference>
<comment type="similarity">
    <text evidence="2">Belongs to the major facilitator superfamily.</text>
</comment>
<keyword evidence="3" id="KW-0813">Transport</keyword>
<reference evidence="9 10" key="1">
    <citation type="journal article" date="2023" name="Mol. Biol. Evol.">
        <title>Genomics of Secondarily Temperate Adaptation in the Only Non-Antarctic Icefish.</title>
        <authorList>
            <person name="Rivera-Colon A.G."/>
            <person name="Rayamajhi N."/>
            <person name="Minhas B.F."/>
            <person name="Madrigal G."/>
            <person name="Bilyk K.T."/>
            <person name="Yoon V."/>
            <person name="Hune M."/>
            <person name="Gregory S."/>
            <person name="Cheng C.H.C."/>
            <person name="Catchen J.M."/>
        </authorList>
    </citation>
    <scope>NUCLEOTIDE SEQUENCE [LARGE SCALE GENOMIC DNA]</scope>
    <source>
        <tissue evidence="9">White muscle</tissue>
    </source>
</reference>
<dbReference type="AlphaFoldDB" id="A0AAN8HXE2"/>
<evidence type="ECO:0008006" key="11">
    <source>
        <dbReference type="Google" id="ProtNLM"/>
    </source>
</evidence>
<dbReference type="EMBL" id="JAURVH010001515">
    <property type="protein sequence ID" value="KAK5931896.1"/>
    <property type="molecule type" value="Genomic_DNA"/>
</dbReference>
<protein>
    <recommendedName>
        <fullName evidence="11">Major facilitator superfamily (MFS) profile domain-containing protein</fullName>
    </recommendedName>
</protein>
<evidence type="ECO:0000256" key="7">
    <source>
        <dbReference type="SAM" id="MobiDB-lite"/>
    </source>
</evidence>
<feature type="transmembrane region" description="Helical" evidence="8">
    <location>
        <begin position="387"/>
        <end position="410"/>
    </location>
</feature>
<feature type="transmembrane region" description="Helical" evidence="8">
    <location>
        <begin position="94"/>
        <end position="117"/>
    </location>
</feature>
<organism evidence="9 10">
    <name type="scientific">Champsocephalus gunnari</name>
    <name type="common">Mackerel icefish</name>
    <dbReference type="NCBI Taxonomy" id="52237"/>
    <lineage>
        <taxon>Eukaryota</taxon>
        <taxon>Metazoa</taxon>
        <taxon>Chordata</taxon>
        <taxon>Craniata</taxon>
        <taxon>Vertebrata</taxon>
        <taxon>Euteleostomi</taxon>
        <taxon>Actinopterygii</taxon>
        <taxon>Neopterygii</taxon>
        <taxon>Teleostei</taxon>
        <taxon>Neoteleostei</taxon>
        <taxon>Acanthomorphata</taxon>
        <taxon>Eupercaria</taxon>
        <taxon>Perciformes</taxon>
        <taxon>Notothenioidei</taxon>
        <taxon>Channichthyidae</taxon>
        <taxon>Champsocephalus</taxon>
    </lineage>
</organism>
<evidence type="ECO:0000256" key="8">
    <source>
        <dbReference type="SAM" id="Phobius"/>
    </source>
</evidence>
<evidence type="ECO:0000256" key="6">
    <source>
        <dbReference type="ARBA" id="ARBA00023136"/>
    </source>
</evidence>
<dbReference type="PANTHER" id="PTHR23504">
    <property type="entry name" value="MAJOR FACILITATOR SUPERFAMILY DOMAIN-CONTAINING PROTEIN 10"/>
    <property type="match status" value="1"/>
</dbReference>
<comment type="caution">
    <text evidence="9">The sequence shown here is derived from an EMBL/GenBank/DDBJ whole genome shotgun (WGS) entry which is preliminary data.</text>
</comment>
<keyword evidence="5 8" id="KW-1133">Transmembrane helix</keyword>
<dbReference type="InterPro" id="IPR001958">
    <property type="entry name" value="Tet-R_TetA/multi-R_MdtG-like"/>
</dbReference>
<dbReference type="PRINTS" id="PR01035">
    <property type="entry name" value="TCRTETA"/>
</dbReference>
<evidence type="ECO:0000313" key="9">
    <source>
        <dbReference type="EMBL" id="KAK5931896.1"/>
    </source>
</evidence>
<evidence type="ECO:0000256" key="1">
    <source>
        <dbReference type="ARBA" id="ARBA00004141"/>
    </source>
</evidence>
<feature type="region of interest" description="Disordered" evidence="7">
    <location>
        <begin position="427"/>
        <end position="460"/>
    </location>
</feature>
<evidence type="ECO:0000256" key="2">
    <source>
        <dbReference type="ARBA" id="ARBA00008335"/>
    </source>
</evidence>
<keyword evidence="10" id="KW-1185">Reference proteome</keyword>
<feature type="transmembrane region" description="Helical" evidence="8">
    <location>
        <begin position="305"/>
        <end position="327"/>
    </location>
</feature>
<evidence type="ECO:0000256" key="4">
    <source>
        <dbReference type="ARBA" id="ARBA00022692"/>
    </source>
</evidence>
<feature type="transmembrane region" description="Helical" evidence="8">
    <location>
        <begin position="158"/>
        <end position="178"/>
    </location>
</feature>
<feature type="transmembrane region" description="Helical" evidence="8">
    <location>
        <begin position="246"/>
        <end position="270"/>
    </location>
</feature>
<feature type="compositionally biased region" description="Low complexity" evidence="7">
    <location>
        <begin position="427"/>
        <end position="439"/>
    </location>
</feature>
<comment type="subcellular location">
    <subcellularLocation>
        <location evidence="1">Membrane</location>
        <topology evidence="1">Multi-pass membrane protein</topology>
    </subcellularLocation>
</comment>
<feature type="transmembrane region" description="Helical" evidence="8">
    <location>
        <begin position="348"/>
        <end position="367"/>
    </location>
</feature>
<dbReference type="GO" id="GO:0016020">
    <property type="term" value="C:membrane"/>
    <property type="evidence" value="ECO:0007669"/>
    <property type="project" value="UniProtKB-SubCell"/>
</dbReference>
<name>A0AAN8HXE2_CHAGU</name>
<keyword evidence="4 8" id="KW-0812">Transmembrane</keyword>
<feature type="transmembrane region" description="Helical" evidence="8">
    <location>
        <begin position="282"/>
        <end position="299"/>
    </location>
</feature>
<feature type="transmembrane region" description="Helical" evidence="8">
    <location>
        <begin position="61"/>
        <end position="82"/>
    </location>
</feature>
<accession>A0AAN8HXE2</accession>
<proteinExistence type="inferred from homology"/>
<dbReference type="InterPro" id="IPR036259">
    <property type="entry name" value="MFS_trans_sf"/>
</dbReference>
<dbReference type="Gene3D" id="1.20.1250.20">
    <property type="entry name" value="MFS general substrate transporter like domains"/>
    <property type="match status" value="1"/>
</dbReference>
<gene>
    <name evidence="9" type="ORF">CgunFtcFv8_003649</name>
</gene>
<dbReference type="InterPro" id="IPR011701">
    <property type="entry name" value="MFS"/>
</dbReference>
<dbReference type="GO" id="GO:0022857">
    <property type="term" value="F:transmembrane transporter activity"/>
    <property type="evidence" value="ECO:0007669"/>
    <property type="project" value="InterPro"/>
</dbReference>
<feature type="transmembrane region" description="Helical" evidence="8">
    <location>
        <begin position="27"/>
        <end position="49"/>
    </location>
</feature>
<evidence type="ECO:0000313" key="10">
    <source>
        <dbReference type="Proteomes" id="UP001331515"/>
    </source>
</evidence>
<sequence length="460" mass="49963">MNREKTPTEANDNMLVRASQGRGRAKVTHAVVVIFLEFFAWGLLTTPMLTVLRETFPQHTFLMNGLVHGVKGFLSFLSAPLIGALSDIWGRKSFLLMTVFFTCAPIPFMRISPWWYFALISEHERSTAYGLVSATFAASLVTSPAIGAYLSAQYGDSLVVLLATVIAVLDIAFVFFVVPESLPDKMRLTSWGFPISWEQADPFASLRRVGKDSTVLLICVTVFLSYLPEAGQYSSFFLYLKQVIEFSPAAIAAFIAMVGILSIVAQTLFLSVLMRTIGNKNTVLLGLGFQLFQLAWYGFGSEPWMMWAAGTVAAMSSITFPAVSALVSHCAAPDQQGVAQGMITGIRGLCNGLGPALYGFIFFLFNVELNDVSHVAGRPPQHKEKAMIPGPPFLFGACAVFFALIVAFFIPDDHRLVAAKTCSTRKSSSASTAHAQSASPLATPTSDAEDIEPLLQDSSM</sequence>
<dbReference type="PANTHER" id="PTHR23504:SF32">
    <property type="entry name" value="HIPPOCAMPUS ABUNDANT TRANSCRIPT-LIKE PROTEIN 1"/>
    <property type="match status" value="1"/>
</dbReference>
<keyword evidence="6 8" id="KW-0472">Membrane</keyword>
<dbReference type="Proteomes" id="UP001331515">
    <property type="component" value="Unassembled WGS sequence"/>
</dbReference>
<dbReference type="Pfam" id="PF07690">
    <property type="entry name" value="MFS_1"/>
    <property type="match status" value="1"/>
</dbReference>
<feature type="transmembrane region" description="Helical" evidence="8">
    <location>
        <begin position="129"/>
        <end position="152"/>
    </location>
</feature>
<evidence type="ECO:0000256" key="3">
    <source>
        <dbReference type="ARBA" id="ARBA00022448"/>
    </source>
</evidence>
<evidence type="ECO:0000256" key="5">
    <source>
        <dbReference type="ARBA" id="ARBA00022989"/>
    </source>
</evidence>